<dbReference type="AlphaFoldDB" id="A0A2N0D0V2"/>
<evidence type="ECO:0000313" key="6">
    <source>
        <dbReference type="EMBL" id="UWU16173.1"/>
    </source>
</evidence>
<dbReference type="Pfam" id="PF00852">
    <property type="entry name" value="Glyco_transf_10"/>
    <property type="match status" value="1"/>
</dbReference>
<evidence type="ECO:0000313" key="5">
    <source>
        <dbReference type="EMBL" id="PKA39745.1"/>
    </source>
</evidence>
<dbReference type="GO" id="GO:0046920">
    <property type="term" value="F:alpha-(1-&gt;3)-fucosyltransferase activity"/>
    <property type="evidence" value="ECO:0007669"/>
    <property type="project" value="TreeGrafter"/>
</dbReference>
<dbReference type="Proteomes" id="UP000232164">
    <property type="component" value="Unassembled WGS sequence"/>
</dbReference>
<reference evidence="5 7" key="1">
    <citation type="submission" date="2017-11" db="EMBL/GenBank/DDBJ databases">
        <authorList>
            <person name="Han C.G."/>
        </authorList>
    </citation>
    <scope>NUCLEOTIDE SEQUENCE [LARGE SCALE GENOMIC DNA]</scope>
    <source>
        <strain evidence="5 7">HCNT1</strain>
    </source>
</reference>
<comment type="similarity">
    <text evidence="1">Belongs to the glycosyltransferase 10 family.</text>
</comment>
<dbReference type="InterPro" id="IPR001503">
    <property type="entry name" value="Glyco_trans_10"/>
</dbReference>
<sequence>MIIAGFVSTSPTWDWSRQFPDGIAEWEGVKFLIGKNVQACDILFVYDGFSEPLLEINTRYRAFIASEPASVKTYNPKFLEQFDAVFTTDRRTAHPNVVFTQVGLPWHVGAWDVDGKLRARALPFEELENLRPQKTKQVSIVSSNKAFTEGHRERLEFVARVKSYFGEEVDVYGRGINSFADKVEVLSDYRYHIAIENSVFKDYWTEKLADPLLTLTYPIYHGCPNILEYFPEGSLTPIDISEPDEAIRTIAKIVGSDAAENAASLLGEARRRVLHEHNLFVLLAGIAKASLNETLPYTKCVLRSEHSSESRTNRLRKSVERRINKLSRFFTGPQHR</sequence>
<feature type="domain" description="Fucosyltransferase C-terminal" evidence="4">
    <location>
        <begin position="132"/>
        <end position="234"/>
    </location>
</feature>
<evidence type="ECO:0000256" key="3">
    <source>
        <dbReference type="ARBA" id="ARBA00022679"/>
    </source>
</evidence>
<keyword evidence="8" id="KW-1185">Reference proteome</keyword>
<name>A0A2N0D0V2_RHISU</name>
<evidence type="ECO:0000256" key="1">
    <source>
        <dbReference type="ARBA" id="ARBA00008919"/>
    </source>
</evidence>
<dbReference type="PANTHER" id="PTHR11929">
    <property type="entry name" value="ALPHA- 1,3 -FUCOSYLTRANSFERASE"/>
    <property type="match status" value="1"/>
</dbReference>
<keyword evidence="3" id="KW-0808">Transferase</keyword>
<dbReference type="EMBL" id="CP104143">
    <property type="protein sequence ID" value="UWU16173.1"/>
    <property type="molecule type" value="Genomic_DNA"/>
</dbReference>
<dbReference type="PANTHER" id="PTHR11929:SF194">
    <property type="entry name" value="ALPHA-(1,3)-FUCOSYLTRANSFERASE 10"/>
    <property type="match status" value="1"/>
</dbReference>
<dbReference type="EMBL" id="PIQN01000026">
    <property type="protein sequence ID" value="PKA39745.1"/>
    <property type="molecule type" value="Genomic_DNA"/>
</dbReference>
<dbReference type="RefSeq" id="WP_027509365.1">
    <property type="nucleotide sequence ID" value="NZ_CP104143.1"/>
</dbReference>
<accession>A0A2N0D0V2</accession>
<dbReference type="GO" id="GO:0016020">
    <property type="term" value="C:membrane"/>
    <property type="evidence" value="ECO:0007669"/>
    <property type="project" value="InterPro"/>
</dbReference>
<organism evidence="5 7">
    <name type="scientific">Rhizobium sullae</name>
    <name type="common">Rhizobium hedysari</name>
    <dbReference type="NCBI Taxonomy" id="50338"/>
    <lineage>
        <taxon>Bacteria</taxon>
        <taxon>Pseudomonadati</taxon>
        <taxon>Pseudomonadota</taxon>
        <taxon>Alphaproteobacteria</taxon>
        <taxon>Hyphomicrobiales</taxon>
        <taxon>Rhizobiaceae</taxon>
        <taxon>Rhizobium/Agrobacterium group</taxon>
        <taxon>Rhizobium</taxon>
    </lineage>
</organism>
<dbReference type="InterPro" id="IPR055270">
    <property type="entry name" value="Glyco_tran_10_C"/>
</dbReference>
<gene>
    <name evidence="5" type="ORF">CWR43_31310</name>
    <name evidence="6" type="ORF">N2599_09395</name>
</gene>
<proteinExistence type="inferred from homology"/>
<evidence type="ECO:0000313" key="7">
    <source>
        <dbReference type="Proteomes" id="UP000232164"/>
    </source>
</evidence>
<protein>
    <submittedName>
        <fullName evidence="6">Glycosyltransferase family 10</fullName>
    </submittedName>
</protein>
<dbReference type="STRING" id="1041146.GCA_000427985_05773"/>
<evidence type="ECO:0000313" key="8">
    <source>
        <dbReference type="Proteomes" id="UP001060123"/>
    </source>
</evidence>
<evidence type="ECO:0000256" key="2">
    <source>
        <dbReference type="ARBA" id="ARBA00022676"/>
    </source>
</evidence>
<evidence type="ECO:0000259" key="4">
    <source>
        <dbReference type="Pfam" id="PF00852"/>
    </source>
</evidence>
<keyword evidence="2" id="KW-0328">Glycosyltransferase</keyword>
<dbReference type="Proteomes" id="UP001060123">
    <property type="component" value="Chromosome"/>
</dbReference>
<reference evidence="5 7" key="2">
    <citation type="submission" date="2017-12" db="EMBL/GenBank/DDBJ databases">
        <title>Genome sequence of Rhizobium sullae HCNT1 isolated from Sulla coronaria nodules and featuring peculiar denitrification phenotypes.</title>
        <authorList>
            <person name="De Diego-Diaz B."/>
            <person name="Treu L."/>
            <person name="Campanaro S."/>
            <person name="Da Silva Duarte V."/>
            <person name="Basaglia M."/>
            <person name="Favaro L."/>
            <person name="Casella S."/>
            <person name="Squartini A."/>
        </authorList>
    </citation>
    <scope>NUCLEOTIDE SEQUENCE [LARGE SCALE GENOMIC DNA]</scope>
    <source>
        <strain evidence="5 7">HCNT1</strain>
    </source>
</reference>
<dbReference type="Gene3D" id="3.40.50.11660">
    <property type="entry name" value="Glycosyl transferase family 10, C-terminal domain"/>
    <property type="match status" value="1"/>
</dbReference>
<dbReference type="InterPro" id="IPR038577">
    <property type="entry name" value="GT10-like_C_sf"/>
</dbReference>
<reference evidence="6" key="3">
    <citation type="submission" date="2022-09" db="EMBL/GenBank/DDBJ databases">
        <title>Australian commercial rhizobial inoculants.</title>
        <authorList>
            <person name="Kohlmeier M.G."/>
            <person name="O'Hara G.W."/>
            <person name="Colombi E."/>
            <person name="Ramsay J.P."/>
            <person name="Terpolilli J."/>
        </authorList>
    </citation>
    <scope>NUCLEOTIDE SEQUENCE</scope>
    <source>
        <strain evidence="6">WSM1592</strain>
    </source>
</reference>
<dbReference type="SUPFAM" id="SSF53756">
    <property type="entry name" value="UDP-Glycosyltransferase/glycogen phosphorylase"/>
    <property type="match status" value="1"/>
</dbReference>
<dbReference type="OrthoDB" id="9791032at2"/>